<dbReference type="Gene3D" id="3.10.129.10">
    <property type="entry name" value="Hotdog Thioesterase"/>
    <property type="match status" value="1"/>
</dbReference>
<dbReference type="SUPFAM" id="SSF54637">
    <property type="entry name" value="Thioesterase/thiol ester dehydrase-isomerase"/>
    <property type="match status" value="1"/>
</dbReference>
<dbReference type="Proteomes" id="UP000018144">
    <property type="component" value="Unassembled WGS sequence"/>
</dbReference>
<proteinExistence type="inferred from homology"/>
<dbReference type="eggNOG" id="KOG3328">
    <property type="taxonomic scope" value="Eukaryota"/>
</dbReference>
<dbReference type="GO" id="GO:0047617">
    <property type="term" value="F:fatty acyl-CoA hydrolase activity"/>
    <property type="evidence" value="ECO:0007669"/>
    <property type="project" value="InterPro"/>
</dbReference>
<dbReference type="PANTHER" id="PTHR21660:SF1">
    <property type="entry name" value="ACYL-COENZYME A THIOESTERASE 13"/>
    <property type="match status" value="1"/>
</dbReference>
<dbReference type="EMBL" id="HF935209">
    <property type="protein sequence ID" value="CCX04578.1"/>
    <property type="molecule type" value="Genomic_DNA"/>
</dbReference>
<protein>
    <submittedName>
        <fullName evidence="4">Similar to Acyl-coenzyme A thioesterase 13 acc. no. Q9NPJ3</fullName>
    </submittedName>
</protein>
<comment type="similarity">
    <text evidence="1">Belongs to the thioesterase PaaI family.</text>
</comment>
<dbReference type="NCBIfam" id="TIGR00369">
    <property type="entry name" value="unchar_dom_1"/>
    <property type="match status" value="1"/>
</dbReference>
<keyword evidence="5" id="KW-1185">Reference proteome</keyword>
<dbReference type="STRING" id="1076935.U4KTY7"/>
<feature type="domain" description="Thioesterase" evidence="3">
    <location>
        <begin position="78"/>
        <end position="155"/>
    </location>
</feature>
<evidence type="ECO:0000256" key="2">
    <source>
        <dbReference type="ARBA" id="ARBA00022801"/>
    </source>
</evidence>
<evidence type="ECO:0000313" key="5">
    <source>
        <dbReference type="Proteomes" id="UP000018144"/>
    </source>
</evidence>
<dbReference type="CDD" id="cd03443">
    <property type="entry name" value="PaaI_thioesterase"/>
    <property type="match status" value="1"/>
</dbReference>
<dbReference type="PANTHER" id="PTHR21660">
    <property type="entry name" value="THIOESTERASE SUPERFAMILY MEMBER-RELATED"/>
    <property type="match status" value="1"/>
</dbReference>
<organism evidence="4 5">
    <name type="scientific">Pyronema omphalodes (strain CBS 100304)</name>
    <name type="common">Pyronema confluens</name>
    <dbReference type="NCBI Taxonomy" id="1076935"/>
    <lineage>
        <taxon>Eukaryota</taxon>
        <taxon>Fungi</taxon>
        <taxon>Dikarya</taxon>
        <taxon>Ascomycota</taxon>
        <taxon>Pezizomycotina</taxon>
        <taxon>Pezizomycetes</taxon>
        <taxon>Pezizales</taxon>
        <taxon>Pyronemataceae</taxon>
        <taxon>Pyronema</taxon>
    </lineage>
</organism>
<evidence type="ECO:0000256" key="1">
    <source>
        <dbReference type="ARBA" id="ARBA00008324"/>
    </source>
</evidence>
<reference evidence="4 5" key="1">
    <citation type="journal article" date="2013" name="PLoS Genet.">
        <title>The genome and development-dependent transcriptomes of Pyronema confluens: a window into fungal evolution.</title>
        <authorList>
            <person name="Traeger S."/>
            <person name="Altegoer F."/>
            <person name="Freitag M."/>
            <person name="Gabaldon T."/>
            <person name="Kempken F."/>
            <person name="Kumar A."/>
            <person name="Marcet-Houben M."/>
            <person name="Poggeler S."/>
            <person name="Stajich J.E."/>
            <person name="Nowrousian M."/>
        </authorList>
    </citation>
    <scope>NUCLEOTIDE SEQUENCE [LARGE SCALE GENOMIC DNA]</scope>
    <source>
        <strain evidence="5">CBS 100304</strain>
        <tissue evidence="4">Vegetative mycelium</tissue>
    </source>
</reference>
<dbReference type="AlphaFoldDB" id="U4KTY7"/>
<evidence type="ECO:0000313" key="4">
    <source>
        <dbReference type="EMBL" id="CCX04578.1"/>
    </source>
</evidence>
<dbReference type="InterPro" id="IPR029069">
    <property type="entry name" value="HotDog_dom_sf"/>
</dbReference>
<accession>U4KTY7</accession>
<sequence>MAPPRAKTTAGSKELRGVDLTVTDPIERVNQFLAFARSGEYDGFDHDLLATHLHLKDASTKGTVTFHFKVPAAYCNRMGNLHGGAAALIFDICTTCALVPISKPGYWQFAGVSAGLSVTYLRPAPLGNEVEVFCEVVNAGKRLATLRGEIRANGKVLMIAEHMKASIDPPLEPESKL</sequence>
<dbReference type="OMA" id="TIFDICT"/>
<name>U4KTY7_PYROM</name>
<evidence type="ECO:0000259" key="3">
    <source>
        <dbReference type="Pfam" id="PF03061"/>
    </source>
</evidence>
<dbReference type="InterPro" id="IPR039298">
    <property type="entry name" value="ACOT13"/>
</dbReference>
<dbReference type="Pfam" id="PF03061">
    <property type="entry name" value="4HBT"/>
    <property type="match status" value="1"/>
</dbReference>
<keyword evidence="2" id="KW-0378">Hydrolase</keyword>
<dbReference type="InterPro" id="IPR006683">
    <property type="entry name" value="Thioestr_dom"/>
</dbReference>
<gene>
    <name evidence="4" type="ORF">PCON_02760</name>
</gene>
<dbReference type="OrthoDB" id="2831072at2759"/>
<dbReference type="InterPro" id="IPR003736">
    <property type="entry name" value="PAAI_dom"/>
</dbReference>